<dbReference type="GO" id="GO:2001070">
    <property type="term" value="F:starch binding"/>
    <property type="evidence" value="ECO:0007669"/>
    <property type="project" value="InterPro"/>
</dbReference>
<dbReference type="SMART" id="SM01065">
    <property type="entry name" value="CBM_2"/>
    <property type="match status" value="1"/>
</dbReference>
<dbReference type="PANTHER" id="PTHR48098">
    <property type="entry name" value="ENTEROCHELIN ESTERASE-RELATED"/>
    <property type="match status" value="1"/>
</dbReference>
<dbReference type="Gene3D" id="2.60.40.10">
    <property type="entry name" value="Immunoglobulins"/>
    <property type="match status" value="1"/>
</dbReference>
<dbReference type="Gene3D" id="3.40.50.1820">
    <property type="entry name" value="alpha/beta hydrolase"/>
    <property type="match status" value="1"/>
</dbReference>
<dbReference type="KEGG" id="fia:NA23_01905"/>
<dbReference type="CDD" id="cd02859">
    <property type="entry name" value="E_set_AMPKbeta_like_N"/>
    <property type="match status" value="1"/>
</dbReference>
<dbReference type="InterPro" id="IPR000801">
    <property type="entry name" value="Esterase-like"/>
</dbReference>
<dbReference type="RefSeq" id="WP_033191316.1">
    <property type="nucleotide sequence ID" value="NZ_CP014334.2"/>
</dbReference>
<dbReference type="InterPro" id="IPR050583">
    <property type="entry name" value="Mycobacterial_A85_antigen"/>
</dbReference>
<proteinExistence type="predicted"/>
<sequence>MSFVLSGNIFKKSVLLSIAMLLSVFVTLFGFKVTFVVEVPTYTPFDDDDVYIAGTFNNWNPKDERYKLERAGEVYTITLELNGPIEFKFTRGSWETVEKGQKGQEIPNRVLNVDKDMVVNITVNHWRDFVEKQQAGLRKTYTGNIKLIKDFYSPELGNKRDIIIYLPPDYETSDERYPVLYMHDGQNIFDASTSFSGVEWGADESAEELIKKGLMRPIIIVGIYYTGAERINEYSPWVDSSYGGGKGDLYAKFIVNTLKPYIDEHFRTLPDRENTAIMGSSMGGLISLYIGFEYNDVFSKIGAMSPSVWFANRKLVEYVRNAQVEDFTMVYVDIGTAEGSNPVDRLNDARELYKVLLQKENLEVFYIEDRGAPHSESAWARRLPEVLLYFFGKE</sequence>
<dbReference type="GO" id="GO:0016787">
    <property type="term" value="F:hydrolase activity"/>
    <property type="evidence" value="ECO:0007669"/>
    <property type="project" value="UniProtKB-KW"/>
</dbReference>
<evidence type="ECO:0000259" key="1">
    <source>
        <dbReference type="PROSITE" id="PS51166"/>
    </source>
</evidence>
<dbReference type="SUPFAM" id="SSF49452">
    <property type="entry name" value="Starch-binding domain-like"/>
    <property type="match status" value="1"/>
</dbReference>
<dbReference type="InterPro" id="IPR013784">
    <property type="entry name" value="Carb-bd-like_fold"/>
</dbReference>
<dbReference type="Pfam" id="PF00756">
    <property type="entry name" value="Esterase"/>
    <property type="match status" value="1"/>
</dbReference>
<dbReference type="PANTHER" id="PTHR48098:SF6">
    <property type="entry name" value="FERRI-BACILLIBACTIN ESTERASE BESA"/>
    <property type="match status" value="1"/>
</dbReference>
<dbReference type="InterPro" id="IPR029058">
    <property type="entry name" value="AB_hydrolase_fold"/>
</dbReference>
<dbReference type="AlphaFoldDB" id="A0AAI8CKR3"/>
<gene>
    <name evidence="2" type="ORF">NA23_01905</name>
</gene>
<dbReference type="PROSITE" id="PS51166">
    <property type="entry name" value="CBM20"/>
    <property type="match status" value="1"/>
</dbReference>
<name>A0AAI8CKR3_FERIS</name>
<feature type="domain" description="CBM20" evidence="1">
    <location>
        <begin position="25"/>
        <end position="128"/>
    </location>
</feature>
<evidence type="ECO:0000313" key="2">
    <source>
        <dbReference type="EMBL" id="AMW32181.1"/>
    </source>
</evidence>
<accession>A0AAI8CKR3</accession>
<dbReference type="InterPro" id="IPR002044">
    <property type="entry name" value="CBM20"/>
</dbReference>
<keyword evidence="3" id="KW-1185">Reference proteome</keyword>
<protein>
    <submittedName>
        <fullName evidence="2">Alpha/beta hydrolase-fold protein</fullName>
    </submittedName>
</protein>
<evidence type="ECO:0000313" key="3">
    <source>
        <dbReference type="Proteomes" id="UP000093740"/>
    </source>
</evidence>
<dbReference type="EMBL" id="CP014334">
    <property type="protein sequence ID" value="AMW32181.1"/>
    <property type="molecule type" value="Genomic_DNA"/>
</dbReference>
<reference evidence="2 3" key="1">
    <citation type="journal article" date="2015" name="Stand. Genomic Sci.">
        <title>Genome sequence of a native-feather degrading extremely thermophilic Eubacterium, Fervidobacterium islandicum AW-1.</title>
        <authorList>
            <person name="Lee Y.J."/>
            <person name="Jeong H."/>
            <person name="Park G.S."/>
            <person name="Kwak Y."/>
            <person name="Lee S.J."/>
            <person name="Lee S.J."/>
            <person name="Park M.K."/>
            <person name="Kim J.Y."/>
            <person name="Kang H.K."/>
            <person name="Shin J.H."/>
            <person name="Lee D.W."/>
        </authorList>
    </citation>
    <scope>NUCLEOTIDE SEQUENCE [LARGE SCALE GENOMIC DNA]</scope>
    <source>
        <strain evidence="2 3">AW-1</strain>
    </source>
</reference>
<organism evidence="2 3">
    <name type="scientific">Fervidobacterium islandicum</name>
    <dbReference type="NCBI Taxonomy" id="2423"/>
    <lineage>
        <taxon>Bacteria</taxon>
        <taxon>Thermotogati</taxon>
        <taxon>Thermotogota</taxon>
        <taxon>Thermotogae</taxon>
        <taxon>Thermotogales</taxon>
        <taxon>Fervidobacteriaceae</taxon>
        <taxon>Fervidobacterium</taxon>
    </lineage>
</organism>
<dbReference type="SUPFAM" id="SSF53474">
    <property type="entry name" value="alpha/beta-Hydrolases"/>
    <property type="match status" value="1"/>
</dbReference>
<dbReference type="Proteomes" id="UP000093740">
    <property type="component" value="Chromosome"/>
</dbReference>
<keyword evidence="2" id="KW-0378">Hydrolase</keyword>
<dbReference type="InterPro" id="IPR013783">
    <property type="entry name" value="Ig-like_fold"/>
</dbReference>